<evidence type="ECO:0000313" key="2">
    <source>
        <dbReference type="WBParaSite" id="PSU_v2.g11475.t1"/>
    </source>
</evidence>
<accession>A0A914Y0V3</accession>
<sequence length="120" mass="14063">MDTYNMDRGRKPFLKSLTLVTLEFCTEDCLYAQLRRLCEMLREDVPSSAAVITLIYGDNEIFLYLNGLGFKHSHYGFIEDFDGQMIRIKYWKKSYGTKVIALGFRERNVLPMMKEETDVV</sequence>
<name>A0A914Y0V3_9BILA</name>
<protein>
    <submittedName>
        <fullName evidence="2">Uncharacterized protein</fullName>
    </submittedName>
</protein>
<reference evidence="2" key="1">
    <citation type="submission" date="2022-11" db="UniProtKB">
        <authorList>
            <consortium name="WormBaseParasite"/>
        </authorList>
    </citation>
    <scope>IDENTIFICATION</scope>
</reference>
<keyword evidence="1" id="KW-1185">Reference proteome</keyword>
<dbReference type="WBParaSite" id="PSU_v2.g11475.t1">
    <property type="protein sequence ID" value="PSU_v2.g11475.t1"/>
    <property type="gene ID" value="PSU_v2.g11475"/>
</dbReference>
<dbReference type="AlphaFoldDB" id="A0A914Y0V3"/>
<proteinExistence type="predicted"/>
<organism evidence="1 2">
    <name type="scientific">Panagrolaimus superbus</name>
    <dbReference type="NCBI Taxonomy" id="310955"/>
    <lineage>
        <taxon>Eukaryota</taxon>
        <taxon>Metazoa</taxon>
        <taxon>Ecdysozoa</taxon>
        <taxon>Nematoda</taxon>
        <taxon>Chromadorea</taxon>
        <taxon>Rhabditida</taxon>
        <taxon>Tylenchina</taxon>
        <taxon>Panagrolaimomorpha</taxon>
        <taxon>Panagrolaimoidea</taxon>
        <taxon>Panagrolaimidae</taxon>
        <taxon>Panagrolaimus</taxon>
    </lineage>
</organism>
<dbReference type="Proteomes" id="UP000887577">
    <property type="component" value="Unplaced"/>
</dbReference>
<evidence type="ECO:0000313" key="1">
    <source>
        <dbReference type="Proteomes" id="UP000887577"/>
    </source>
</evidence>